<evidence type="ECO:0000313" key="5">
    <source>
        <dbReference type="EMBL" id="POM67125.1"/>
    </source>
</evidence>
<dbReference type="Pfam" id="PF13500">
    <property type="entry name" value="AAA_26"/>
    <property type="match status" value="1"/>
</dbReference>
<feature type="region of interest" description="Disordered" evidence="2">
    <location>
        <begin position="35"/>
        <end position="403"/>
    </location>
</feature>
<dbReference type="EMBL" id="NCKW01009471">
    <property type="protein sequence ID" value="POM67125.1"/>
    <property type="molecule type" value="Genomic_DNA"/>
</dbReference>
<dbReference type="Pfam" id="PF07085">
    <property type="entry name" value="DRTGG"/>
    <property type="match status" value="1"/>
</dbReference>
<feature type="compositionally biased region" description="Polar residues" evidence="2">
    <location>
        <begin position="234"/>
        <end position="244"/>
    </location>
</feature>
<dbReference type="Gene3D" id="3.40.1390.20">
    <property type="entry name" value="HprK N-terminal domain-like"/>
    <property type="match status" value="1"/>
</dbReference>
<feature type="compositionally biased region" description="Low complexity" evidence="2">
    <location>
        <begin position="367"/>
        <end position="402"/>
    </location>
</feature>
<dbReference type="InterPro" id="IPR027417">
    <property type="entry name" value="P-loop_NTPase"/>
</dbReference>
<dbReference type="SUPFAM" id="SSF75138">
    <property type="entry name" value="HprK N-terminal domain-like"/>
    <property type="match status" value="1"/>
</dbReference>
<gene>
    <name evidence="5" type="ORF">PHPALM_16916</name>
</gene>
<feature type="compositionally biased region" description="Low complexity" evidence="2">
    <location>
        <begin position="316"/>
        <end position="330"/>
    </location>
</feature>
<sequence>MRLYHALLVTAVALLASNASAGHADCDMIPANPVESASGSAPIDTPVQGSTTSSDVGSSQEVSSASGSTPKDSFDGFDSSNDSPIQQGSTTSSDVGASQASASGSTPKDSFDGYDASNDSPIQQGSTTSSDVGASQASASGSTPKDSFDGFDASNDSPIQQTSSDVGASHGSAPETPIQEGSAPSDASFTSSYNGPTPDFPDYGASQGSATDAPVTQGSDVGASHGSAPDTPIQEGSSPESPIQQGDFPDYGASHDYGATDAPVTQGSDVGASHGSAPEPPIQEGSSPESPIQEDPTPESPIQEGSSPDAPIQQGSDVDASHASASTSASGDDDIKQGIVIPAGTDAPADEASQKTDVAGEADVNQTTEAPTATTTAPTVASASGSGSAPAASNNNTSTVTADNSKLCAKPRIQITDIDVGAAVEANEDEVGLKVVAIAAIPSGGSRVAFQSGDSIIVRELDANDKIVTSSPAVKVPLHDFADLYADEKGFVILGTRDAEGGGTLNCGNPSNLCGSAPSPAVPCYDMYMVRYDGSKETWATKLTSSSASLPPYSSSKTGEDVYMIWWYAHHGRIAFDGKNWAAYFGAAISTSEGGCINIHQGDRMKVVDPSGAITADQDSFDWGCSHSGYERITYDSRTSNYATICKTDSNNRIMPPKDWDTTIYPVDLAASNLGDIVPSAAANKYWATVSNGNGDNAKVHLIHFALNAAASEDITLGGTDANERAPHLAAIGKGGMLAMWEGSSAGGDFAEGGDRTIYAQVLDTTSGKAVSEKVTVDKSVVGNRYQALKTYPDGSVAYLSKGKTGTSLQVTKAAVYVAATRQHVGKTSTCLGLLQGLTSRLNRIGFLKPVGQESVAVEGGLRVDKDVAVAKEVFKLDTCNYADMSPVVIMPGYTKRFLDGHITVESQLNKIRTSFKRISAANEFTVVEGTGHTGVGSIVDCNNARIAAELGVDMVLVANGGLGSAFDDLALNYSMCKTHGVKIRGVILNKVREDRVDMLREYFPKAMKHWGGDIPLIGVVPNLPSLSNPSMLDFEGLFRTNMLTSRSRRFQQYNKTTLVTAGLRRFLAKLTDPDFERSLFVTHVSRNDIILGFLSHAQNFELTMKRPYGGGLILTGSPSDDQPQDYIMNIIKNAQVPILYVPTPTFDAMEKITHFTAKFNPTDEQKVHVCGEHYASHIDFDAILAK</sequence>
<feature type="compositionally biased region" description="Polar residues" evidence="2">
    <location>
        <begin position="206"/>
        <end position="219"/>
    </location>
</feature>
<dbReference type="AlphaFoldDB" id="A0A2P4XNI1"/>
<dbReference type="InterPro" id="IPR028979">
    <property type="entry name" value="Ser_kin/Pase_Hpr-like_N_sf"/>
</dbReference>
<evidence type="ECO:0000256" key="3">
    <source>
        <dbReference type="SAM" id="SignalP"/>
    </source>
</evidence>
<feature type="compositionally biased region" description="Polar residues" evidence="2">
    <location>
        <begin position="117"/>
        <end position="145"/>
    </location>
</feature>
<dbReference type="CDD" id="cd03109">
    <property type="entry name" value="DTBS"/>
    <property type="match status" value="1"/>
</dbReference>
<keyword evidence="6" id="KW-1185">Reference proteome</keyword>
<feature type="compositionally biased region" description="Polar residues" evidence="2">
    <location>
        <begin position="84"/>
        <end position="108"/>
    </location>
</feature>
<dbReference type="Gene3D" id="3.40.50.300">
    <property type="entry name" value="P-loop containing nucleotide triphosphate hydrolases"/>
    <property type="match status" value="1"/>
</dbReference>
<dbReference type="OrthoDB" id="444127at2759"/>
<organism evidence="5 6">
    <name type="scientific">Phytophthora palmivora</name>
    <dbReference type="NCBI Taxonomy" id="4796"/>
    <lineage>
        <taxon>Eukaryota</taxon>
        <taxon>Sar</taxon>
        <taxon>Stramenopiles</taxon>
        <taxon>Oomycota</taxon>
        <taxon>Peronosporomycetes</taxon>
        <taxon>Peronosporales</taxon>
        <taxon>Peronosporaceae</taxon>
        <taxon>Phytophthora</taxon>
    </lineage>
</organism>
<keyword evidence="1" id="KW-0315">Glutamine amidotransferase</keyword>
<feature type="chain" id="PRO_5015135146" evidence="3">
    <location>
        <begin position="22"/>
        <end position="1187"/>
    </location>
</feature>
<dbReference type="PANTHER" id="PTHR21343:SF8">
    <property type="entry name" value="DRTGG DOMAIN-CONTAINING PROTEIN"/>
    <property type="match status" value="1"/>
</dbReference>
<feature type="compositionally biased region" description="Polar residues" evidence="2">
    <location>
        <begin position="154"/>
        <end position="166"/>
    </location>
</feature>
<evidence type="ECO:0000256" key="1">
    <source>
        <dbReference type="ARBA" id="ARBA00022962"/>
    </source>
</evidence>
<dbReference type="InterPro" id="IPR010766">
    <property type="entry name" value="DRTGG"/>
</dbReference>
<feature type="compositionally biased region" description="Polar residues" evidence="2">
    <location>
        <begin position="185"/>
        <end position="195"/>
    </location>
</feature>
<proteinExistence type="predicted"/>
<evidence type="ECO:0000256" key="2">
    <source>
        <dbReference type="SAM" id="MobiDB-lite"/>
    </source>
</evidence>
<dbReference type="SUPFAM" id="SSF52540">
    <property type="entry name" value="P-loop containing nucleoside triphosphate hydrolases"/>
    <property type="match status" value="1"/>
</dbReference>
<name>A0A2P4XNI1_9STRA</name>
<dbReference type="Proteomes" id="UP000237271">
    <property type="component" value="Unassembled WGS sequence"/>
</dbReference>
<evidence type="ECO:0000259" key="4">
    <source>
        <dbReference type="Pfam" id="PF07085"/>
    </source>
</evidence>
<dbReference type="PANTHER" id="PTHR21343">
    <property type="entry name" value="DETHIOBIOTIN SYNTHETASE"/>
    <property type="match status" value="1"/>
</dbReference>
<comment type="caution">
    <text evidence="5">The sequence shown here is derived from an EMBL/GenBank/DDBJ whole genome shotgun (WGS) entry which is preliminary data.</text>
</comment>
<feature type="signal peptide" evidence="3">
    <location>
        <begin position="1"/>
        <end position="21"/>
    </location>
</feature>
<reference evidence="5 6" key="1">
    <citation type="journal article" date="2017" name="Genome Biol. Evol.">
        <title>Phytophthora megakarya and P. palmivora, closely related causal agents of cacao black pod rot, underwent increases in genome sizes and gene numbers by different mechanisms.</title>
        <authorList>
            <person name="Ali S.S."/>
            <person name="Shao J."/>
            <person name="Lary D.J."/>
            <person name="Kronmiller B."/>
            <person name="Shen D."/>
            <person name="Strem M.D."/>
            <person name="Amoako-Attah I."/>
            <person name="Akrofi A.Y."/>
            <person name="Begoude B.A."/>
            <person name="Ten Hoopen G.M."/>
            <person name="Coulibaly K."/>
            <person name="Kebe B.I."/>
            <person name="Melnick R.L."/>
            <person name="Guiltinan M.J."/>
            <person name="Tyler B.M."/>
            <person name="Meinhardt L.W."/>
            <person name="Bailey B.A."/>
        </authorList>
    </citation>
    <scope>NUCLEOTIDE SEQUENCE [LARGE SCALE GENOMIC DNA]</scope>
    <source>
        <strain evidence="6">sbr112.9</strain>
    </source>
</reference>
<keyword evidence="3" id="KW-0732">Signal</keyword>
<protein>
    <submittedName>
        <fullName evidence="5">GPI-anchored protein</fullName>
    </submittedName>
</protein>
<accession>A0A2P4XNI1</accession>
<feature type="domain" description="DRTGG" evidence="4">
    <location>
        <begin position="1042"/>
        <end position="1155"/>
    </location>
</feature>
<feature type="compositionally biased region" description="Low complexity" evidence="2">
    <location>
        <begin position="53"/>
        <end position="68"/>
    </location>
</feature>
<evidence type="ECO:0000313" key="6">
    <source>
        <dbReference type="Proteomes" id="UP000237271"/>
    </source>
</evidence>